<name>A0ABU3VMW3_9EURY</name>
<evidence type="ECO:0000313" key="3">
    <source>
        <dbReference type="Proteomes" id="UP001272052"/>
    </source>
</evidence>
<keyword evidence="3" id="KW-1185">Reference proteome</keyword>
<comment type="caution">
    <text evidence="2">The sequence shown here is derived from an EMBL/GenBank/DDBJ whole genome shotgun (WGS) entry which is preliminary data.</text>
</comment>
<dbReference type="RefSeq" id="WP_318785097.1">
    <property type="nucleotide sequence ID" value="NZ_JAWDKC010000007.1"/>
</dbReference>
<dbReference type="InterPro" id="IPR027417">
    <property type="entry name" value="P-loop_NTPase"/>
</dbReference>
<accession>A0ABU3VMW3</accession>
<dbReference type="EMBL" id="JAWDKC010000007">
    <property type="protein sequence ID" value="MDV0444695.1"/>
    <property type="molecule type" value="Genomic_DNA"/>
</dbReference>
<dbReference type="Gene3D" id="3.40.50.300">
    <property type="entry name" value="P-loop containing nucleotide triphosphate hydrolases"/>
    <property type="match status" value="1"/>
</dbReference>
<gene>
    <name evidence="2" type="ORF">MmiAt1_02300</name>
</gene>
<dbReference type="InterPro" id="IPR036390">
    <property type="entry name" value="WH_DNA-bd_sf"/>
</dbReference>
<reference evidence="2 3" key="1">
    <citation type="submission" date="2023-06" db="EMBL/GenBank/DDBJ databases">
        <title>Genome sequence of Methanimicrococcus sp. At1.</title>
        <authorList>
            <person name="Protasov E."/>
            <person name="Platt K."/>
            <person name="Poehlein A."/>
            <person name="Daniel R."/>
            <person name="Brune A."/>
        </authorList>
    </citation>
    <scope>NUCLEOTIDE SEQUENCE [LARGE SCALE GENOMIC DNA]</scope>
    <source>
        <strain evidence="2 3">At1</strain>
    </source>
</reference>
<organism evidence="2 3">
    <name type="scientific">Methanimicrococcus hacksteinii</name>
    <dbReference type="NCBI Taxonomy" id="3028293"/>
    <lineage>
        <taxon>Archaea</taxon>
        <taxon>Methanobacteriati</taxon>
        <taxon>Methanobacteriota</taxon>
        <taxon>Stenosarchaea group</taxon>
        <taxon>Methanomicrobia</taxon>
        <taxon>Methanosarcinales</taxon>
        <taxon>Methanosarcinaceae</taxon>
        <taxon>Methanimicrococcus</taxon>
    </lineage>
</organism>
<dbReference type="PANTHER" id="PTHR34704">
    <property type="entry name" value="ATPASE"/>
    <property type="match status" value="1"/>
</dbReference>
<dbReference type="InterPro" id="IPR011579">
    <property type="entry name" value="ATPase_dom"/>
</dbReference>
<dbReference type="Pfam" id="PF01637">
    <property type="entry name" value="ATPase_2"/>
    <property type="match status" value="1"/>
</dbReference>
<protein>
    <recommendedName>
        <fullName evidence="1">ATPase domain-containing protein</fullName>
    </recommendedName>
</protein>
<dbReference type="SUPFAM" id="SSF46785">
    <property type="entry name" value="Winged helix' DNA-binding domain"/>
    <property type="match status" value="1"/>
</dbReference>
<proteinExistence type="predicted"/>
<sequence>MKIIGRYKETEILNDCFESNQSEFVAVYGRRRVGKTFLVRKTFENNFAFYFTGSANLSLKDQLHNFNISLNKFGLESYSYKSNWADTFEQLIHLLENKQCSGKKVIFLDEIPWIDTPRSGFLPALEYFWNSWASARSDILLIVCGSATSWMINHLIKNRGGLYNRVTKRMIIEPFTLKECELYFRENNVEMSRYQIAEAYMILGGIPFYLSLFDKKMSLAQNVDYLFFSSNGILKDEFFNLYASLFKNSENHIRVVEALSKKAKGMIRSEISETAKISDGGSLVRILEELEQCGFIRKYHAFDRKKGYLYQLVDFYTLFYYNFIKDNEYADENSWMNSIDSAQHRAWSGYAFEQVCLIHTRQIKNKLGISGVLTNISSWRSKNSQSGAQIDMVIDRKDDVINLCEMKYSGSGLYVIDKKYSENLGQKKSVFISETGTKKAVHLTMVTTYGISKNMYSSMIQSEIRLDDLFED</sequence>
<dbReference type="Proteomes" id="UP001272052">
    <property type="component" value="Unassembled WGS sequence"/>
</dbReference>
<evidence type="ECO:0000259" key="1">
    <source>
        <dbReference type="Pfam" id="PF01637"/>
    </source>
</evidence>
<dbReference type="SUPFAM" id="SSF52540">
    <property type="entry name" value="P-loop containing nucleoside triphosphate hydrolases"/>
    <property type="match status" value="1"/>
</dbReference>
<feature type="domain" description="ATPase" evidence="1">
    <location>
        <begin position="6"/>
        <end position="211"/>
    </location>
</feature>
<evidence type="ECO:0000313" key="2">
    <source>
        <dbReference type="EMBL" id="MDV0444695.1"/>
    </source>
</evidence>
<dbReference type="PANTHER" id="PTHR34704:SF1">
    <property type="entry name" value="ATPASE"/>
    <property type="match status" value="1"/>
</dbReference>